<organism evidence="1 2">
    <name type="scientific">Eubacterium multiforme</name>
    <dbReference type="NCBI Taxonomy" id="83339"/>
    <lineage>
        <taxon>Bacteria</taxon>
        <taxon>Bacillati</taxon>
        <taxon>Bacillota</taxon>
        <taxon>Clostridia</taxon>
        <taxon>Eubacteriales</taxon>
        <taxon>Eubacteriaceae</taxon>
        <taxon>Eubacterium</taxon>
    </lineage>
</organism>
<sequence>MEQNLSELIDLEEKDIISVVGSGGKTTFIYTLAEEIRTSKVMVSTTTKMFYPNKDEVDRFCLLNEEENIKIHNGITFIGEESHEKNKVGCSIDKIKRYSKYFDYVLLEGDGSKRKPLKGWNEKEPVIIEDTTKTIGIIPINLIGDKISESNIHRIDIFKGLCKKEIGDEITVDVLAKIICNEKGLFKNSKGEKILFLNKIENSKDLEMAWRLLEKLMTKKISLSKVLGGSLKKKIYYGFFNGGDGYISSNNGIRIKQKNGRK</sequence>
<dbReference type="InterPro" id="IPR017587">
    <property type="entry name" value="YqeC"/>
</dbReference>
<dbReference type="NCBIfam" id="TIGR03172">
    <property type="entry name" value="selenium cofactor biosynthesis protein YqeC"/>
    <property type="match status" value="1"/>
</dbReference>
<protein>
    <submittedName>
        <fullName evidence="1">Selenium-dependent hydroxylase accessory protein YqeC</fullName>
    </submittedName>
</protein>
<dbReference type="EMBL" id="JAUSUF010000003">
    <property type="protein sequence ID" value="MDQ0149426.1"/>
    <property type="molecule type" value="Genomic_DNA"/>
</dbReference>
<evidence type="ECO:0000313" key="2">
    <source>
        <dbReference type="Proteomes" id="UP001228504"/>
    </source>
</evidence>
<name>A0ABT9UT03_9FIRM</name>
<reference evidence="1 2" key="1">
    <citation type="submission" date="2023-07" db="EMBL/GenBank/DDBJ databases">
        <title>Genomic Encyclopedia of Type Strains, Phase IV (KMG-IV): sequencing the most valuable type-strain genomes for metagenomic binning, comparative biology and taxonomic classification.</title>
        <authorList>
            <person name="Goeker M."/>
        </authorList>
    </citation>
    <scope>NUCLEOTIDE SEQUENCE [LARGE SCALE GENOMIC DNA]</scope>
    <source>
        <strain evidence="1 2">DSM 20694</strain>
    </source>
</reference>
<comment type="caution">
    <text evidence="1">The sequence shown here is derived from an EMBL/GenBank/DDBJ whole genome shotgun (WGS) entry which is preliminary data.</text>
</comment>
<dbReference type="Pfam" id="PF19842">
    <property type="entry name" value="YqeC"/>
    <property type="match status" value="1"/>
</dbReference>
<dbReference type="RefSeq" id="WP_307484867.1">
    <property type="nucleotide sequence ID" value="NZ_JAUSUF010000003.1"/>
</dbReference>
<evidence type="ECO:0000313" key="1">
    <source>
        <dbReference type="EMBL" id="MDQ0149426.1"/>
    </source>
</evidence>
<proteinExistence type="predicted"/>
<keyword evidence="2" id="KW-1185">Reference proteome</keyword>
<dbReference type="Proteomes" id="UP001228504">
    <property type="component" value="Unassembled WGS sequence"/>
</dbReference>
<accession>A0ABT9UT03</accession>
<gene>
    <name evidence="1" type="ORF">J2S18_001356</name>
</gene>